<dbReference type="InterPro" id="IPR002549">
    <property type="entry name" value="AI-2E-like"/>
</dbReference>
<accession>A0AAF0BVZ5</accession>
<protein>
    <submittedName>
        <fullName evidence="10">AI-2E family transporter</fullName>
    </submittedName>
</protein>
<dbReference type="EMBL" id="CP116942">
    <property type="protein sequence ID" value="WCO66864.1"/>
    <property type="molecule type" value="Genomic_DNA"/>
</dbReference>
<gene>
    <name evidence="10" type="ORF">PO878_20440</name>
</gene>
<evidence type="ECO:0000256" key="6">
    <source>
        <dbReference type="ARBA" id="ARBA00022989"/>
    </source>
</evidence>
<name>A0AAF0BVZ5_9ACTN</name>
<keyword evidence="5 9" id="KW-0812">Transmembrane</keyword>
<dbReference type="KEGG" id="ima:PO878_20440"/>
<feature type="transmembrane region" description="Helical" evidence="9">
    <location>
        <begin position="41"/>
        <end position="60"/>
    </location>
</feature>
<feature type="region of interest" description="Disordered" evidence="8">
    <location>
        <begin position="353"/>
        <end position="382"/>
    </location>
</feature>
<evidence type="ECO:0000256" key="2">
    <source>
        <dbReference type="ARBA" id="ARBA00009773"/>
    </source>
</evidence>
<dbReference type="GO" id="GO:0055085">
    <property type="term" value="P:transmembrane transport"/>
    <property type="evidence" value="ECO:0007669"/>
    <property type="project" value="TreeGrafter"/>
</dbReference>
<comment type="similarity">
    <text evidence="2">Belongs to the autoinducer-2 exporter (AI-2E) (TC 2.A.86) family.</text>
</comment>
<dbReference type="AlphaFoldDB" id="A0AAF0BVZ5"/>
<reference evidence="10" key="1">
    <citation type="submission" date="2023-01" db="EMBL/GenBank/DDBJ databases">
        <title>The diversity of Class Acidimicrobiia in South China Sea sediment environments and the proposal of Iamia marina sp. nov., a novel species of the genus Iamia.</title>
        <authorList>
            <person name="He Y."/>
            <person name="Tian X."/>
        </authorList>
    </citation>
    <scope>NUCLEOTIDE SEQUENCE</scope>
    <source>
        <strain evidence="10">DSM 19957</strain>
    </source>
</reference>
<feature type="transmembrane region" description="Helical" evidence="9">
    <location>
        <begin position="278"/>
        <end position="295"/>
    </location>
</feature>
<keyword evidence="3" id="KW-0813">Transport</keyword>
<feature type="transmembrane region" description="Helical" evidence="9">
    <location>
        <begin position="221"/>
        <end position="241"/>
    </location>
</feature>
<evidence type="ECO:0000256" key="8">
    <source>
        <dbReference type="SAM" id="MobiDB-lite"/>
    </source>
</evidence>
<evidence type="ECO:0000256" key="7">
    <source>
        <dbReference type="ARBA" id="ARBA00023136"/>
    </source>
</evidence>
<keyword evidence="6 9" id="KW-1133">Transmembrane helix</keyword>
<evidence type="ECO:0000256" key="1">
    <source>
        <dbReference type="ARBA" id="ARBA00004651"/>
    </source>
</evidence>
<sequence>MAAPPSPSWRPPSVVLKVTAWAGCTIVVLAAGWLFLKIASALALVLFPLVVTAFLSRILAPPSQWLRRRGWRPAPAAAATVVGFLVLLGGLTAAMAPSMVSEFRGLGDAVADGVADIEDWVVEDSGLDVTRQDIEEAKDDASDRASEVVRNSGDQIVSGARLVLTALVGLVLSLILTFFALKDGPDTLERAHRALPEHRRRDAEVVASASWASLGGYLRGAALLGLLEAVVIGATMAILGVDLILPVMLLTFLAAFVPLVGATVAGVLAVLVTLAAGGLVPALIVGVVALLVQQFDNDLLAPWIYGKALEMHPVVILLAITTGTAAFGVVGTFLAVPLTAVVLTSVKALRAERTDPTESAAAGGDGSDPPPSPQGGPVPEPT</sequence>
<proteinExistence type="inferred from homology"/>
<feature type="compositionally biased region" description="Pro residues" evidence="8">
    <location>
        <begin position="368"/>
        <end position="382"/>
    </location>
</feature>
<evidence type="ECO:0000256" key="5">
    <source>
        <dbReference type="ARBA" id="ARBA00022692"/>
    </source>
</evidence>
<feature type="transmembrane region" description="Helical" evidence="9">
    <location>
        <begin position="162"/>
        <end position="181"/>
    </location>
</feature>
<feature type="transmembrane region" description="Helical" evidence="9">
    <location>
        <begin position="247"/>
        <end position="271"/>
    </location>
</feature>
<dbReference type="Pfam" id="PF01594">
    <property type="entry name" value="AI-2E_transport"/>
    <property type="match status" value="1"/>
</dbReference>
<dbReference type="PANTHER" id="PTHR21716">
    <property type="entry name" value="TRANSMEMBRANE PROTEIN"/>
    <property type="match status" value="1"/>
</dbReference>
<keyword evidence="7 9" id="KW-0472">Membrane</keyword>
<comment type="subcellular location">
    <subcellularLocation>
        <location evidence="1">Cell membrane</location>
        <topology evidence="1">Multi-pass membrane protein</topology>
    </subcellularLocation>
</comment>
<feature type="transmembrane region" description="Helical" evidence="9">
    <location>
        <begin position="72"/>
        <end position="96"/>
    </location>
</feature>
<evidence type="ECO:0000256" key="4">
    <source>
        <dbReference type="ARBA" id="ARBA00022475"/>
    </source>
</evidence>
<feature type="transmembrane region" description="Helical" evidence="9">
    <location>
        <begin position="14"/>
        <end position="35"/>
    </location>
</feature>
<feature type="transmembrane region" description="Helical" evidence="9">
    <location>
        <begin position="315"/>
        <end position="343"/>
    </location>
</feature>
<organism evidence="10 11">
    <name type="scientific">Iamia majanohamensis</name>
    <dbReference type="NCBI Taxonomy" id="467976"/>
    <lineage>
        <taxon>Bacteria</taxon>
        <taxon>Bacillati</taxon>
        <taxon>Actinomycetota</taxon>
        <taxon>Acidimicrobiia</taxon>
        <taxon>Acidimicrobiales</taxon>
        <taxon>Iamiaceae</taxon>
        <taxon>Iamia</taxon>
    </lineage>
</organism>
<dbReference type="RefSeq" id="WP_272736386.1">
    <property type="nucleotide sequence ID" value="NZ_CP116942.1"/>
</dbReference>
<dbReference type="PANTHER" id="PTHR21716:SF53">
    <property type="entry name" value="PERMEASE PERM-RELATED"/>
    <property type="match status" value="1"/>
</dbReference>
<dbReference type="Proteomes" id="UP001216390">
    <property type="component" value="Chromosome"/>
</dbReference>
<keyword evidence="4" id="KW-1003">Cell membrane</keyword>
<keyword evidence="11" id="KW-1185">Reference proteome</keyword>
<evidence type="ECO:0000313" key="10">
    <source>
        <dbReference type="EMBL" id="WCO66864.1"/>
    </source>
</evidence>
<evidence type="ECO:0000313" key="11">
    <source>
        <dbReference type="Proteomes" id="UP001216390"/>
    </source>
</evidence>
<evidence type="ECO:0000256" key="3">
    <source>
        <dbReference type="ARBA" id="ARBA00022448"/>
    </source>
</evidence>
<evidence type="ECO:0000256" key="9">
    <source>
        <dbReference type="SAM" id="Phobius"/>
    </source>
</evidence>
<dbReference type="GO" id="GO:0005886">
    <property type="term" value="C:plasma membrane"/>
    <property type="evidence" value="ECO:0007669"/>
    <property type="project" value="UniProtKB-SubCell"/>
</dbReference>